<dbReference type="CDD" id="cd06171">
    <property type="entry name" value="Sigma70_r4"/>
    <property type="match status" value="1"/>
</dbReference>
<gene>
    <name evidence="7" type="ORF">METZ01_LOCUS202824</name>
</gene>
<dbReference type="Gene3D" id="1.10.1740.10">
    <property type="match status" value="1"/>
</dbReference>
<dbReference type="NCBIfam" id="TIGR02937">
    <property type="entry name" value="sigma70-ECF"/>
    <property type="match status" value="1"/>
</dbReference>
<evidence type="ECO:0000256" key="3">
    <source>
        <dbReference type="ARBA" id="ARBA00023082"/>
    </source>
</evidence>
<feature type="domain" description="RNA polymerase sigma-70 region 2" evidence="5">
    <location>
        <begin position="31"/>
        <end position="97"/>
    </location>
</feature>
<keyword evidence="4" id="KW-0804">Transcription</keyword>
<proteinExistence type="inferred from homology"/>
<keyword evidence="3" id="KW-0731">Sigma factor</keyword>
<feature type="domain" description="RNA polymerase sigma factor 70 region 4 type 2" evidence="6">
    <location>
        <begin position="137"/>
        <end position="189"/>
    </location>
</feature>
<evidence type="ECO:0000259" key="5">
    <source>
        <dbReference type="Pfam" id="PF04542"/>
    </source>
</evidence>
<evidence type="ECO:0008006" key="8">
    <source>
        <dbReference type="Google" id="ProtNLM"/>
    </source>
</evidence>
<dbReference type="AlphaFoldDB" id="A0A382EH15"/>
<dbReference type="InterPro" id="IPR014284">
    <property type="entry name" value="RNA_pol_sigma-70_dom"/>
</dbReference>
<dbReference type="GO" id="GO:0006352">
    <property type="term" value="P:DNA-templated transcription initiation"/>
    <property type="evidence" value="ECO:0007669"/>
    <property type="project" value="InterPro"/>
</dbReference>
<dbReference type="InterPro" id="IPR013249">
    <property type="entry name" value="RNA_pol_sigma70_r4_t2"/>
</dbReference>
<dbReference type="GO" id="GO:0003677">
    <property type="term" value="F:DNA binding"/>
    <property type="evidence" value="ECO:0007669"/>
    <property type="project" value="InterPro"/>
</dbReference>
<dbReference type="PANTHER" id="PTHR43133">
    <property type="entry name" value="RNA POLYMERASE ECF-TYPE SIGMA FACTO"/>
    <property type="match status" value="1"/>
</dbReference>
<dbReference type="InterPro" id="IPR039425">
    <property type="entry name" value="RNA_pol_sigma-70-like"/>
</dbReference>
<dbReference type="InterPro" id="IPR013325">
    <property type="entry name" value="RNA_pol_sigma_r2"/>
</dbReference>
<accession>A0A382EH15</accession>
<keyword evidence="2" id="KW-0805">Transcription regulation</keyword>
<evidence type="ECO:0000256" key="1">
    <source>
        <dbReference type="ARBA" id="ARBA00010641"/>
    </source>
</evidence>
<reference evidence="7" key="1">
    <citation type="submission" date="2018-05" db="EMBL/GenBank/DDBJ databases">
        <authorList>
            <person name="Lanie J.A."/>
            <person name="Ng W.-L."/>
            <person name="Kazmierczak K.M."/>
            <person name="Andrzejewski T.M."/>
            <person name="Davidsen T.M."/>
            <person name="Wayne K.J."/>
            <person name="Tettelin H."/>
            <person name="Glass J.I."/>
            <person name="Rusch D."/>
            <person name="Podicherti R."/>
            <person name="Tsui H.-C.T."/>
            <person name="Winkler M.E."/>
        </authorList>
    </citation>
    <scope>NUCLEOTIDE SEQUENCE</scope>
</reference>
<evidence type="ECO:0000256" key="4">
    <source>
        <dbReference type="ARBA" id="ARBA00023163"/>
    </source>
</evidence>
<sequence length="200" mass="23550">MRNELSENGKRDLKLINQALETGNPKAYNELMRLYRDPVYFMLYEKVRNSDLAKDLTIEALGKAFKKLHLYVPNFTFSTWLFTIAKNNCIDYLRKNKLSIVSIDKLMVKEKGEQRGIEITSDFPNPENIMIKKQRIQILKQIINQLKPNYRILVKLRYFKELSYEEIAEELEIPLGTVKAQLHRSRDQLFKIMSGLKGSF</sequence>
<dbReference type="InterPro" id="IPR007627">
    <property type="entry name" value="RNA_pol_sigma70_r2"/>
</dbReference>
<comment type="similarity">
    <text evidence="1">Belongs to the sigma-70 factor family. ECF subfamily.</text>
</comment>
<dbReference type="SUPFAM" id="SSF88946">
    <property type="entry name" value="Sigma2 domain of RNA polymerase sigma factors"/>
    <property type="match status" value="1"/>
</dbReference>
<organism evidence="7">
    <name type="scientific">marine metagenome</name>
    <dbReference type="NCBI Taxonomy" id="408172"/>
    <lineage>
        <taxon>unclassified sequences</taxon>
        <taxon>metagenomes</taxon>
        <taxon>ecological metagenomes</taxon>
    </lineage>
</organism>
<dbReference type="GO" id="GO:0016987">
    <property type="term" value="F:sigma factor activity"/>
    <property type="evidence" value="ECO:0007669"/>
    <property type="project" value="UniProtKB-KW"/>
</dbReference>
<dbReference type="Gene3D" id="1.10.10.10">
    <property type="entry name" value="Winged helix-like DNA-binding domain superfamily/Winged helix DNA-binding domain"/>
    <property type="match status" value="1"/>
</dbReference>
<dbReference type="InterPro" id="IPR036388">
    <property type="entry name" value="WH-like_DNA-bd_sf"/>
</dbReference>
<dbReference type="EMBL" id="UINC01044464">
    <property type="protein sequence ID" value="SVB49970.1"/>
    <property type="molecule type" value="Genomic_DNA"/>
</dbReference>
<evidence type="ECO:0000256" key="2">
    <source>
        <dbReference type="ARBA" id="ARBA00023015"/>
    </source>
</evidence>
<dbReference type="Pfam" id="PF08281">
    <property type="entry name" value="Sigma70_r4_2"/>
    <property type="match status" value="1"/>
</dbReference>
<protein>
    <recommendedName>
        <fullName evidence="8">RNA polymerase subunit sigma-24</fullName>
    </recommendedName>
</protein>
<dbReference type="PANTHER" id="PTHR43133:SF51">
    <property type="entry name" value="RNA POLYMERASE SIGMA FACTOR"/>
    <property type="match status" value="1"/>
</dbReference>
<evidence type="ECO:0000313" key="7">
    <source>
        <dbReference type="EMBL" id="SVB49970.1"/>
    </source>
</evidence>
<dbReference type="Pfam" id="PF04542">
    <property type="entry name" value="Sigma70_r2"/>
    <property type="match status" value="1"/>
</dbReference>
<evidence type="ECO:0000259" key="6">
    <source>
        <dbReference type="Pfam" id="PF08281"/>
    </source>
</evidence>
<name>A0A382EH15_9ZZZZ</name>
<dbReference type="SUPFAM" id="SSF88659">
    <property type="entry name" value="Sigma3 and sigma4 domains of RNA polymerase sigma factors"/>
    <property type="match status" value="1"/>
</dbReference>
<dbReference type="InterPro" id="IPR013324">
    <property type="entry name" value="RNA_pol_sigma_r3/r4-like"/>
</dbReference>